<dbReference type="Gene3D" id="3.30.160.60">
    <property type="entry name" value="Classic Zinc Finger"/>
    <property type="match status" value="1"/>
</dbReference>
<evidence type="ECO:0000313" key="6">
    <source>
        <dbReference type="Proteomes" id="UP001566132"/>
    </source>
</evidence>
<feature type="domain" description="C2H2-type" evidence="4">
    <location>
        <begin position="36"/>
        <end position="59"/>
    </location>
</feature>
<dbReference type="SMART" id="SM00614">
    <property type="entry name" value="ZnF_BED"/>
    <property type="match status" value="1"/>
</dbReference>
<dbReference type="Pfam" id="PF02892">
    <property type="entry name" value="zf-BED"/>
    <property type="match status" value="1"/>
</dbReference>
<dbReference type="AlphaFoldDB" id="A0ABD1F0G3"/>
<evidence type="ECO:0000256" key="2">
    <source>
        <dbReference type="ARBA" id="ARBA00022771"/>
    </source>
</evidence>
<dbReference type="GO" id="GO:0008270">
    <property type="term" value="F:zinc ion binding"/>
    <property type="evidence" value="ECO:0007669"/>
    <property type="project" value="UniProtKB-KW"/>
</dbReference>
<protein>
    <recommendedName>
        <fullName evidence="4">C2H2-type domain-containing protein</fullName>
    </recommendedName>
</protein>
<keyword evidence="3" id="KW-0862">Zinc</keyword>
<dbReference type="InterPro" id="IPR003656">
    <property type="entry name" value="Znf_BED"/>
</dbReference>
<evidence type="ECO:0000256" key="3">
    <source>
        <dbReference type="ARBA" id="ARBA00022833"/>
    </source>
</evidence>
<accession>A0ABD1F0G3</accession>
<keyword evidence="6" id="KW-1185">Reference proteome</keyword>
<reference evidence="5 6" key="1">
    <citation type="submission" date="2024-05" db="EMBL/GenBank/DDBJ databases">
        <title>Genetic variation in Jamaican populations of the coffee berry borer (Hypothenemus hampei).</title>
        <authorList>
            <person name="Errbii M."/>
            <person name="Myrie A."/>
        </authorList>
    </citation>
    <scope>NUCLEOTIDE SEQUENCE [LARGE SCALE GENOMIC DNA]</scope>
    <source>
        <strain evidence="5">JA-Hopewell-2020-01-JO</strain>
        <tissue evidence="5">Whole body</tissue>
    </source>
</reference>
<proteinExistence type="predicted"/>
<dbReference type="InterPro" id="IPR013087">
    <property type="entry name" value="Znf_C2H2_type"/>
</dbReference>
<keyword evidence="1" id="KW-0479">Metal-binding</keyword>
<evidence type="ECO:0000259" key="4">
    <source>
        <dbReference type="PROSITE" id="PS00028"/>
    </source>
</evidence>
<evidence type="ECO:0000313" key="5">
    <source>
        <dbReference type="EMBL" id="KAL1506783.1"/>
    </source>
</evidence>
<evidence type="ECO:0000256" key="1">
    <source>
        <dbReference type="ARBA" id="ARBA00022723"/>
    </source>
</evidence>
<gene>
    <name evidence="5" type="ORF">ABEB36_006084</name>
</gene>
<dbReference type="Proteomes" id="UP001566132">
    <property type="component" value="Unassembled WGS sequence"/>
</dbReference>
<comment type="caution">
    <text evidence="5">The sequence shown here is derived from an EMBL/GenBank/DDBJ whole genome shotgun (WGS) entry which is preliminary data.</text>
</comment>
<dbReference type="EMBL" id="JBDJPC010000004">
    <property type="protein sequence ID" value="KAL1506783.1"/>
    <property type="molecule type" value="Genomic_DNA"/>
</dbReference>
<dbReference type="InterPro" id="IPR036236">
    <property type="entry name" value="Znf_C2H2_sf"/>
</dbReference>
<organism evidence="5 6">
    <name type="scientific">Hypothenemus hampei</name>
    <name type="common">Coffee berry borer</name>
    <dbReference type="NCBI Taxonomy" id="57062"/>
    <lineage>
        <taxon>Eukaryota</taxon>
        <taxon>Metazoa</taxon>
        <taxon>Ecdysozoa</taxon>
        <taxon>Arthropoda</taxon>
        <taxon>Hexapoda</taxon>
        <taxon>Insecta</taxon>
        <taxon>Pterygota</taxon>
        <taxon>Neoptera</taxon>
        <taxon>Endopterygota</taxon>
        <taxon>Coleoptera</taxon>
        <taxon>Polyphaga</taxon>
        <taxon>Cucujiformia</taxon>
        <taxon>Curculionidae</taxon>
        <taxon>Scolytinae</taxon>
        <taxon>Hypothenemus</taxon>
    </lineage>
</organism>
<name>A0ABD1F0G3_HYPHA</name>
<sequence length="68" mass="8215">MFEASPSNVLLWRCKTCSKEVSNRWHHFHSHTPERCYCPYCPATYSRIDTLRNHMKTKHNMYFSKHAI</sequence>
<keyword evidence="2" id="KW-0863">Zinc-finger</keyword>
<dbReference type="PROSITE" id="PS00028">
    <property type="entry name" value="ZINC_FINGER_C2H2_1"/>
    <property type="match status" value="1"/>
</dbReference>
<dbReference type="SUPFAM" id="SSF57667">
    <property type="entry name" value="beta-beta-alpha zinc fingers"/>
    <property type="match status" value="1"/>
</dbReference>